<gene>
    <name evidence="3" type="ORF">GPX89_30560</name>
</gene>
<feature type="compositionally biased region" description="Polar residues" evidence="1">
    <location>
        <begin position="60"/>
        <end position="69"/>
    </location>
</feature>
<evidence type="ECO:0000313" key="4">
    <source>
        <dbReference type="Proteomes" id="UP000466794"/>
    </source>
</evidence>
<evidence type="ECO:0000256" key="1">
    <source>
        <dbReference type="SAM" id="MobiDB-lite"/>
    </source>
</evidence>
<comment type="caution">
    <text evidence="3">The sequence shown here is derived from an EMBL/GenBank/DDBJ whole genome shotgun (WGS) entry which is preliminary data.</text>
</comment>
<accession>A0A7K1V4J1</accession>
<dbReference type="AlphaFoldDB" id="A0A7K1V4J1"/>
<organism evidence="3 4">
    <name type="scientific">Nocardia terrae</name>
    <dbReference type="NCBI Taxonomy" id="2675851"/>
    <lineage>
        <taxon>Bacteria</taxon>
        <taxon>Bacillati</taxon>
        <taxon>Actinomycetota</taxon>
        <taxon>Actinomycetes</taxon>
        <taxon>Mycobacteriales</taxon>
        <taxon>Nocardiaceae</taxon>
        <taxon>Nocardia</taxon>
    </lineage>
</organism>
<sequence>MRDFPSGQFDDDWARRAERRARRAHRFKPWIAGVLWVGGVLGLLFGGGYLLSMFQSPSDGSSATVSPTVNKVDPVDPKHPFDNTPAAAWLEGAAGIQPPPAAPVGRYSAETVATAMDRGPRQTVDPGYSDPKRLLGTQKHSDEYYFDPNVPIPQDKGC</sequence>
<keyword evidence="2" id="KW-1133">Transmembrane helix</keyword>
<evidence type="ECO:0000256" key="2">
    <source>
        <dbReference type="SAM" id="Phobius"/>
    </source>
</evidence>
<feature type="transmembrane region" description="Helical" evidence="2">
    <location>
        <begin position="29"/>
        <end position="51"/>
    </location>
</feature>
<keyword evidence="4" id="KW-1185">Reference proteome</keyword>
<dbReference type="EMBL" id="WRPP01000006">
    <property type="protein sequence ID" value="MVU81570.1"/>
    <property type="molecule type" value="Genomic_DNA"/>
</dbReference>
<dbReference type="Proteomes" id="UP000466794">
    <property type="component" value="Unassembled WGS sequence"/>
</dbReference>
<feature type="region of interest" description="Disordered" evidence="1">
    <location>
        <begin position="119"/>
        <end position="158"/>
    </location>
</feature>
<feature type="region of interest" description="Disordered" evidence="1">
    <location>
        <begin position="60"/>
        <end position="84"/>
    </location>
</feature>
<name>A0A7K1V4J1_9NOCA</name>
<dbReference type="RefSeq" id="WP_157391125.1">
    <property type="nucleotide sequence ID" value="NZ_WRPP01000006.1"/>
</dbReference>
<reference evidence="3 4" key="1">
    <citation type="submission" date="2019-12" db="EMBL/GenBank/DDBJ databases">
        <title>Nocardia sp. nov. ET3-3 isolated from soil.</title>
        <authorList>
            <person name="Kanchanasin P."/>
            <person name="Tanasupawat S."/>
            <person name="Yuki M."/>
            <person name="Kudo T."/>
        </authorList>
    </citation>
    <scope>NUCLEOTIDE SEQUENCE [LARGE SCALE GENOMIC DNA]</scope>
    <source>
        <strain evidence="3 4">ET3-3</strain>
    </source>
</reference>
<proteinExistence type="predicted"/>
<keyword evidence="2" id="KW-0812">Transmembrane</keyword>
<evidence type="ECO:0000313" key="3">
    <source>
        <dbReference type="EMBL" id="MVU81570.1"/>
    </source>
</evidence>
<protein>
    <submittedName>
        <fullName evidence="3">Uncharacterized protein</fullName>
    </submittedName>
</protein>
<keyword evidence="2" id="KW-0472">Membrane</keyword>